<name>A0A0F9WFM6_9ZZZZ</name>
<dbReference type="EMBL" id="LAZR01000284">
    <property type="protein sequence ID" value="KKN77113.1"/>
    <property type="molecule type" value="Genomic_DNA"/>
</dbReference>
<organism evidence="1">
    <name type="scientific">marine sediment metagenome</name>
    <dbReference type="NCBI Taxonomy" id="412755"/>
    <lineage>
        <taxon>unclassified sequences</taxon>
        <taxon>metagenomes</taxon>
        <taxon>ecological metagenomes</taxon>
    </lineage>
</organism>
<evidence type="ECO:0000313" key="1">
    <source>
        <dbReference type="EMBL" id="KKN77113.1"/>
    </source>
</evidence>
<gene>
    <name evidence="1" type="ORF">LCGC14_0363090</name>
</gene>
<protein>
    <submittedName>
        <fullName evidence="1">Uncharacterized protein</fullName>
    </submittedName>
</protein>
<dbReference type="AlphaFoldDB" id="A0A0F9WFM6"/>
<accession>A0A0F9WFM6</accession>
<comment type="caution">
    <text evidence="1">The sequence shown here is derived from an EMBL/GenBank/DDBJ whole genome shotgun (WGS) entry which is preliminary data.</text>
</comment>
<sequence length="69" mass="7886">MAAKLSINKAIGQELRRKTGTPQHVKVLKSGKEKGMTHVKYDGEQIDFFYNPKSKKKYDPDFNKFGALK</sequence>
<proteinExistence type="predicted"/>
<reference evidence="1" key="1">
    <citation type="journal article" date="2015" name="Nature">
        <title>Complex archaea that bridge the gap between prokaryotes and eukaryotes.</title>
        <authorList>
            <person name="Spang A."/>
            <person name="Saw J.H."/>
            <person name="Jorgensen S.L."/>
            <person name="Zaremba-Niedzwiedzka K."/>
            <person name="Martijn J."/>
            <person name="Lind A.E."/>
            <person name="van Eijk R."/>
            <person name="Schleper C."/>
            <person name="Guy L."/>
            <person name="Ettema T.J."/>
        </authorList>
    </citation>
    <scope>NUCLEOTIDE SEQUENCE</scope>
</reference>